<dbReference type="PATRIC" id="fig|76859.3.peg.1748"/>
<keyword evidence="10 14" id="KW-0472">Membrane</keyword>
<dbReference type="Gene3D" id="1.20.1730.10">
    <property type="entry name" value="Sodium/glucose cotransporter"/>
    <property type="match status" value="1"/>
</dbReference>
<dbReference type="PANTHER" id="PTHR48086:SF3">
    <property type="entry name" value="SODIUM_PROLINE SYMPORTER"/>
    <property type="match status" value="1"/>
</dbReference>
<dbReference type="InterPro" id="IPR050277">
    <property type="entry name" value="Sodium:Solute_Symporter"/>
</dbReference>
<keyword evidence="4" id="KW-1003">Cell membrane</keyword>
<feature type="transmembrane region" description="Helical" evidence="14">
    <location>
        <begin position="43"/>
        <end position="64"/>
    </location>
</feature>
<dbReference type="PANTHER" id="PTHR48086">
    <property type="entry name" value="SODIUM/PROLINE SYMPORTER-RELATED"/>
    <property type="match status" value="1"/>
</dbReference>
<reference evidence="16 18" key="2">
    <citation type="submission" date="2017-06" db="EMBL/GenBank/DDBJ databases">
        <title>Draft genome sequence of Fusobacterium nucleatum subsp. animalis KCOM 1280 (=ChDC F318).</title>
        <authorList>
            <person name="Kook J.-K."/>
            <person name="Park S.-N."/>
            <person name="Lim Y.K."/>
            <person name="Roh H."/>
        </authorList>
    </citation>
    <scope>NUCLEOTIDE SEQUENCE [LARGE SCALE GENOMIC DNA]</scope>
    <source>
        <strain evidence="16">KCOM 1280</strain>
        <strain evidence="18">KCOM 1280 ( ChDC F318)</strain>
    </source>
</reference>
<evidence type="ECO:0000313" key="18">
    <source>
        <dbReference type="Proteomes" id="UP000226179"/>
    </source>
</evidence>
<feature type="transmembrane region" description="Helical" evidence="14">
    <location>
        <begin position="119"/>
        <end position="137"/>
    </location>
</feature>
<keyword evidence="11" id="KW-0739">Sodium transport</keyword>
<keyword evidence="7 14" id="KW-1133">Transmembrane helix</keyword>
<evidence type="ECO:0000313" key="15">
    <source>
        <dbReference type="EMBL" id="ALF18239.1"/>
    </source>
</evidence>
<evidence type="ECO:0000256" key="10">
    <source>
        <dbReference type="ARBA" id="ARBA00023136"/>
    </source>
</evidence>
<keyword evidence="3" id="KW-0813">Transport</keyword>
<feature type="transmembrane region" description="Helical" evidence="14">
    <location>
        <begin position="424"/>
        <end position="443"/>
    </location>
</feature>
<evidence type="ECO:0000313" key="16">
    <source>
        <dbReference type="EMBL" id="PGH24806.1"/>
    </source>
</evidence>
<dbReference type="PROSITE" id="PS50283">
    <property type="entry name" value="NA_SOLUT_SYMP_3"/>
    <property type="match status" value="1"/>
</dbReference>
<keyword evidence="6" id="KW-0769">Symport</keyword>
<dbReference type="GO" id="GO:0006814">
    <property type="term" value="P:sodium ion transport"/>
    <property type="evidence" value="ECO:0007669"/>
    <property type="project" value="UniProtKB-KW"/>
</dbReference>
<accession>A0A0M3USF3</accession>
<evidence type="ECO:0000256" key="3">
    <source>
        <dbReference type="ARBA" id="ARBA00022448"/>
    </source>
</evidence>
<feature type="transmembrane region" description="Helical" evidence="14">
    <location>
        <begin position="76"/>
        <end position="98"/>
    </location>
</feature>
<keyword evidence="8" id="KW-0915">Sodium</keyword>
<dbReference type="AlphaFoldDB" id="A0A0M3USF3"/>
<evidence type="ECO:0000256" key="11">
    <source>
        <dbReference type="ARBA" id="ARBA00023201"/>
    </source>
</evidence>
<dbReference type="EMBL" id="CP012713">
    <property type="protein sequence ID" value="ALF18239.1"/>
    <property type="molecule type" value="Genomic_DNA"/>
</dbReference>
<evidence type="ECO:0000256" key="14">
    <source>
        <dbReference type="SAM" id="Phobius"/>
    </source>
</evidence>
<evidence type="ECO:0000256" key="9">
    <source>
        <dbReference type="ARBA" id="ARBA00023065"/>
    </source>
</evidence>
<feature type="transmembrane region" description="Helical" evidence="14">
    <location>
        <begin position="238"/>
        <end position="259"/>
    </location>
</feature>
<feature type="transmembrane region" description="Helical" evidence="14">
    <location>
        <begin position="271"/>
        <end position="296"/>
    </location>
</feature>
<evidence type="ECO:0000256" key="5">
    <source>
        <dbReference type="ARBA" id="ARBA00022692"/>
    </source>
</evidence>
<dbReference type="CDD" id="cd10322">
    <property type="entry name" value="SLC5sbd"/>
    <property type="match status" value="1"/>
</dbReference>
<keyword evidence="9" id="KW-0406">Ion transport</keyword>
<gene>
    <name evidence="16" type="ORF">RN90_04885</name>
    <name evidence="15" type="ORF">RN98_08650</name>
</gene>
<feature type="transmembrane region" description="Helical" evidence="14">
    <location>
        <begin position="395"/>
        <end position="417"/>
    </location>
</feature>
<evidence type="ECO:0000256" key="1">
    <source>
        <dbReference type="ARBA" id="ARBA00004651"/>
    </source>
</evidence>
<feature type="transmembrane region" description="Helical" evidence="14">
    <location>
        <begin position="187"/>
        <end position="204"/>
    </location>
</feature>
<comment type="catalytic activity">
    <reaction evidence="12">
        <text>L-proline(in) + Na(+)(in) = L-proline(out) + Na(+)(out)</text>
        <dbReference type="Rhea" id="RHEA:28967"/>
        <dbReference type="ChEBI" id="CHEBI:29101"/>
        <dbReference type="ChEBI" id="CHEBI:60039"/>
    </reaction>
</comment>
<sequence length="486" mass="53059">MNMITIVCTVLFSLLLIGVGIYAHKKTDNTGDEFFLGGRSIGIFATIMTLVFSIWSTLAFYGVVGEAYTNGVGSLGIAQGIFWGAGLQVFVGYKLWTLGKKYGLSTPGDFFGQRYYSNFFRFITSLGLIYFTMPYIGMQLGGLGAGLEGAAQVPSTIGTIFLALVLLIFVSIGGMKSVAWTDAIQGVVFTIIVLLALFVLMKSMPEDLSVVMKKATEIRPGLNSIPGPNKLYTPIMNLHLAITIGSFAVWPHIFIRFFIAKKRETYKVLAVAFPIYEVICMVPLLLIGIMIIPYLFGGNLSPLDAQKSIHWAMNGIPFGHLLGTGIFLAAFSAAMSTASSQLLACSSMFVGDIFLKLYKKEVSQKTIVLLGRIMTVLFVIISTFFGIYFPNIFKTATHFATPGYAQLLPALLAGLFWKRANREGAIFGTLGGFATLLLTSFVWKNPLGVTPLLWSLIVNCILLIGISLITTKPPKEVTDRFFEAVQ</sequence>
<dbReference type="Proteomes" id="UP000226179">
    <property type="component" value="Unassembled WGS sequence"/>
</dbReference>
<evidence type="ECO:0000313" key="17">
    <source>
        <dbReference type="Proteomes" id="UP000063147"/>
    </source>
</evidence>
<evidence type="ECO:0000256" key="12">
    <source>
        <dbReference type="ARBA" id="ARBA00033708"/>
    </source>
</evidence>
<dbReference type="GO" id="GO:0015293">
    <property type="term" value="F:symporter activity"/>
    <property type="evidence" value="ECO:0007669"/>
    <property type="project" value="UniProtKB-KW"/>
</dbReference>
<protein>
    <submittedName>
        <fullName evidence="15">Transporter</fullName>
    </submittedName>
</protein>
<evidence type="ECO:0000256" key="6">
    <source>
        <dbReference type="ARBA" id="ARBA00022847"/>
    </source>
</evidence>
<keyword evidence="5 14" id="KW-0812">Transmembrane</keyword>
<comment type="similarity">
    <text evidence="2 13">Belongs to the sodium:solute symporter (SSF) (TC 2.A.21) family.</text>
</comment>
<evidence type="ECO:0000256" key="13">
    <source>
        <dbReference type="RuleBase" id="RU362091"/>
    </source>
</evidence>
<comment type="subcellular location">
    <subcellularLocation>
        <location evidence="1">Cell membrane</location>
        <topology evidence="1">Multi-pass membrane protein</topology>
    </subcellularLocation>
</comment>
<feature type="transmembrane region" description="Helical" evidence="14">
    <location>
        <begin position="449"/>
        <end position="470"/>
    </location>
</feature>
<organism evidence="15">
    <name type="scientific">Fusobacterium animalis</name>
    <dbReference type="NCBI Taxonomy" id="76859"/>
    <lineage>
        <taxon>Bacteria</taxon>
        <taxon>Fusobacteriati</taxon>
        <taxon>Fusobacteriota</taxon>
        <taxon>Fusobacteriia</taxon>
        <taxon>Fusobacteriales</taxon>
        <taxon>Fusobacteriaceae</taxon>
        <taxon>Fusobacterium</taxon>
    </lineage>
</organism>
<evidence type="ECO:0000256" key="8">
    <source>
        <dbReference type="ARBA" id="ARBA00023053"/>
    </source>
</evidence>
<evidence type="ECO:0000256" key="4">
    <source>
        <dbReference type="ARBA" id="ARBA00022475"/>
    </source>
</evidence>
<proteinExistence type="inferred from homology"/>
<dbReference type="Pfam" id="PF00474">
    <property type="entry name" value="SSF"/>
    <property type="match status" value="1"/>
</dbReference>
<dbReference type="EMBL" id="NJGJ01000001">
    <property type="protein sequence ID" value="PGH24806.1"/>
    <property type="molecule type" value="Genomic_DNA"/>
</dbReference>
<reference evidence="15 17" key="1">
    <citation type="submission" date="2015-09" db="EMBL/GenBank/DDBJ databases">
        <authorList>
            <person name="Jackson K.R."/>
            <person name="Lunt B.L."/>
            <person name="Fisher J.N.B."/>
            <person name="Gardner A.V."/>
            <person name="Bailey M.E."/>
            <person name="Deus L.M."/>
            <person name="Earl A.S."/>
            <person name="Gibby P.D."/>
            <person name="Hartmann K.A."/>
            <person name="Liu J.E."/>
            <person name="Manci A.M."/>
            <person name="Nielsen D.A."/>
            <person name="Solomon M.B."/>
            <person name="Breakwell D.P."/>
            <person name="Burnett S.H."/>
            <person name="Grose J.H."/>
        </authorList>
    </citation>
    <scope>NUCLEOTIDE SEQUENCE [LARGE SCALE GENOMIC DNA]</scope>
    <source>
        <strain evidence="15 17">KCOM 1279</strain>
    </source>
</reference>
<evidence type="ECO:0000256" key="7">
    <source>
        <dbReference type="ARBA" id="ARBA00022989"/>
    </source>
</evidence>
<feature type="transmembrane region" description="Helical" evidence="14">
    <location>
        <begin position="157"/>
        <end position="175"/>
    </location>
</feature>
<feature type="transmembrane region" description="Helical" evidence="14">
    <location>
        <begin position="367"/>
        <end position="389"/>
    </location>
</feature>
<dbReference type="Proteomes" id="UP000063147">
    <property type="component" value="Chromosome"/>
</dbReference>
<dbReference type="InterPro" id="IPR038377">
    <property type="entry name" value="Na/Glc_symporter_sf"/>
</dbReference>
<evidence type="ECO:0000256" key="2">
    <source>
        <dbReference type="ARBA" id="ARBA00006434"/>
    </source>
</evidence>
<dbReference type="GO" id="GO:0005886">
    <property type="term" value="C:plasma membrane"/>
    <property type="evidence" value="ECO:0007669"/>
    <property type="project" value="UniProtKB-SubCell"/>
</dbReference>
<dbReference type="OrthoDB" id="9766407at2"/>
<dbReference type="InterPro" id="IPR001734">
    <property type="entry name" value="Na/solute_symporter"/>
</dbReference>
<feature type="transmembrane region" description="Helical" evidence="14">
    <location>
        <begin position="6"/>
        <end position="23"/>
    </location>
</feature>
<name>A0A0M3USF3_9FUSO</name>